<gene>
    <name evidence="2" type="ORF">IHE55_23710</name>
</gene>
<keyword evidence="3" id="KW-1185">Reference proteome</keyword>
<evidence type="ECO:0000313" key="3">
    <source>
        <dbReference type="Proteomes" id="UP000807371"/>
    </source>
</evidence>
<evidence type="ECO:0000313" key="2">
    <source>
        <dbReference type="EMBL" id="MBH5337609.1"/>
    </source>
</evidence>
<name>A0ABS0NRD2_9ACTN</name>
<comment type="caution">
    <text evidence="2">The sequence shown here is derived from an EMBL/GenBank/DDBJ whole genome shotgun (WGS) entry which is preliminary data.</text>
</comment>
<feature type="region of interest" description="Disordered" evidence="1">
    <location>
        <begin position="1"/>
        <end position="36"/>
    </location>
</feature>
<dbReference type="Proteomes" id="UP000807371">
    <property type="component" value="Unassembled WGS sequence"/>
</dbReference>
<reference evidence="2 3" key="1">
    <citation type="submission" date="2020-09" db="EMBL/GenBank/DDBJ databases">
        <title>Biosynthesis of the nuclear factor of activated T cells inhibitor NFAT-133 and its congeners in Streptomyces pactum.</title>
        <authorList>
            <person name="Zhou W."/>
            <person name="Posri P."/>
            <person name="Abugrain M.E."/>
            <person name="Weisberg A.J."/>
            <person name="Chang J.H."/>
            <person name="Mahmud T."/>
        </authorList>
    </citation>
    <scope>NUCLEOTIDE SEQUENCE [LARGE SCALE GENOMIC DNA]</scope>
    <source>
        <strain evidence="2 3">ATCC 27456</strain>
    </source>
</reference>
<accession>A0ABS0NRD2</accession>
<evidence type="ECO:0000256" key="1">
    <source>
        <dbReference type="SAM" id="MobiDB-lite"/>
    </source>
</evidence>
<organism evidence="2 3">
    <name type="scientific">Streptomyces pactum</name>
    <dbReference type="NCBI Taxonomy" id="68249"/>
    <lineage>
        <taxon>Bacteria</taxon>
        <taxon>Bacillati</taxon>
        <taxon>Actinomycetota</taxon>
        <taxon>Actinomycetes</taxon>
        <taxon>Kitasatosporales</taxon>
        <taxon>Streptomycetaceae</taxon>
        <taxon>Streptomyces</taxon>
    </lineage>
</organism>
<feature type="compositionally biased region" description="Basic and acidic residues" evidence="1">
    <location>
        <begin position="1"/>
        <end position="18"/>
    </location>
</feature>
<dbReference type="RefSeq" id="WP_197990880.1">
    <property type="nucleotide sequence ID" value="NZ_JACYXC010000001.1"/>
</dbReference>
<protein>
    <submittedName>
        <fullName evidence="2">Uncharacterized protein</fullName>
    </submittedName>
</protein>
<proteinExistence type="predicted"/>
<sequence>MCEPVRRGRRQLPPERMHRTSLNFSPVGLNRARGGRPTAGPGALIAALILLRALVTDTAAARPGPPAS</sequence>
<dbReference type="EMBL" id="JACYXC010000001">
    <property type="protein sequence ID" value="MBH5337609.1"/>
    <property type="molecule type" value="Genomic_DNA"/>
</dbReference>